<dbReference type="InterPro" id="IPR006143">
    <property type="entry name" value="RND_pump_MFP"/>
</dbReference>
<feature type="domain" description="CzcB-like barrel-sandwich hybrid" evidence="3">
    <location>
        <begin position="78"/>
        <end position="216"/>
    </location>
</feature>
<evidence type="ECO:0000256" key="1">
    <source>
        <dbReference type="ARBA" id="ARBA00009477"/>
    </source>
</evidence>
<dbReference type="Pfam" id="PF25967">
    <property type="entry name" value="RND-MFP_C"/>
    <property type="match status" value="1"/>
</dbReference>
<dbReference type="NCBIfam" id="TIGR01730">
    <property type="entry name" value="RND_mfp"/>
    <property type="match status" value="1"/>
</dbReference>
<dbReference type="EMBL" id="CP077074">
    <property type="protein sequence ID" value="QXH39382.1"/>
    <property type="molecule type" value="Genomic_DNA"/>
</dbReference>
<comment type="similarity">
    <text evidence="1">Belongs to the membrane fusion protein (MFP) (TC 8.A.1) family.</text>
</comment>
<dbReference type="Gene3D" id="2.40.50.100">
    <property type="match status" value="1"/>
</dbReference>
<dbReference type="PANTHER" id="PTHR30469">
    <property type="entry name" value="MULTIDRUG RESISTANCE PROTEIN MDTA"/>
    <property type="match status" value="1"/>
</dbReference>
<dbReference type="Pfam" id="PF25973">
    <property type="entry name" value="BSH_CzcB"/>
    <property type="match status" value="1"/>
</dbReference>
<evidence type="ECO:0000313" key="4">
    <source>
        <dbReference type="EMBL" id="QXH39382.1"/>
    </source>
</evidence>
<accession>A0ABX8MJ96</accession>
<gene>
    <name evidence="4" type="ORF">KSS89_24615</name>
</gene>
<dbReference type="SUPFAM" id="SSF111369">
    <property type="entry name" value="HlyD-like secretion proteins"/>
    <property type="match status" value="1"/>
</dbReference>
<dbReference type="Gene3D" id="2.40.420.20">
    <property type="match status" value="1"/>
</dbReference>
<dbReference type="Proteomes" id="UP000693952">
    <property type="component" value="Chromosome"/>
</dbReference>
<dbReference type="InterPro" id="IPR058647">
    <property type="entry name" value="BSH_CzcB-like"/>
</dbReference>
<evidence type="ECO:0000259" key="3">
    <source>
        <dbReference type="Pfam" id="PF25973"/>
    </source>
</evidence>
<dbReference type="Gene3D" id="2.40.30.170">
    <property type="match status" value="1"/>
</dbReference>
<proteinExistence type="inferred from homology"/>
<sequence>MTQPTPLNTEARMRPSPFYVIALALTLPLFMTACGPTELPAVAEASKPALTVSLATPTLQPVSNVISANGSVAAWQEAIIGPEINGLRVEEVLVQVGDRVRKGQPLARFARDTVENDRMLAEAALHEASAAAGEARADGQRARNLEDSGNLSAQRIQQLLTQEQTTQARLETARAQLALQKLRLSQTVLRAPDDGIVAARSATIGSVPAQGNEMFRLIRQGRLEWRAELAAQQLEQIRPGQKAMITSPGGSTWSGVVRLVAPTIDPSSRRGMVYVDIDSAKAGEEGFIPPGAYVSGELMTGIQRAMMVPQSAVVARDGFHLVFVVSKDMQVSALKVSVGRIFGDQQEVLSGLKGAERIVASGGAFLNNGDRVRLASSPANPDQH</sequence>
<dbReference type="InterPro" id="IPR058627">
    <property type="entry name" value="MdtA-like_C"/>
</dbReference>
<reference evidence="4" key="1">
    <citation type="submission" date="2021-06" db="EMBL/GenBank/DDBJ databases">
        <title>Updating the genus Pseudomonas: Description of 43 new species and partition of the Pseudomonas putida group.</title>
        <authorList>
            <person name="Girard L."/>
            <person name="Lood C."/>
            <person name="Vandamme P."/>
            <person name="Rokni-Zadeh H."/>
            <person name="van Noort V."/>
            <person name="Hofte M."/>
            <person name="Lavigne R."/>
            <person name="De Mot R."/>
        </authorList>
    </citation>
    <scope>NUCLEOTIDE SEQUENCE</scope>
    <source>
        <strain evidence="4">CMR12a</strain>
    </source>
</reference>
<evidence type="ECO:0000313" key="5">
    <source>
        <dbReference type="Proteomes" id="UP000693952"/>
    </source>
</evidence>
<dbReference type="Gene3D" id="1.10.287.470">
    <property type="entry name" value="Helix hairpin bin"/>
    <property type="match status" value="1"/>
</dbReference>
<evidence type="ECO:0000259" key="2">
    <source>
        <dbReference type="Pfam" id="PF25967"/>
    </source>
</evidence>
<dbReference type="PANTHER" id="PTHR30469:SF15">
    <property type="entry name" value="HLYD FAMILY OF SECRETION PROTEINS"/>
    <property type="match status" value="1"/>
</dbReference>
<keyword evidence="5" id="KW-1185">Reference proteome</keyword>
<feature type="domain" description="Multidrug resistance protein MdtA-like C-terminal permuted SH3" evidence="2">
    <location>
        <begin position="305"/>
        <end position="363"/>
    </location>
</feature>
<dbReference type="RefSeq" id="WP_053130055.1">
    <property type="nucleotide sequence ID" value="NZ_CP027706.1"/>
</dbReference>
<name>A0ABX8MJ96_9PSED</name>
<protein>
    <submittedName>
        <fullName evidence="4">Efflux RND transporter periplasmic adaptor subunit</fullName>
    </submittedName>
</protein>
<organism evidence="4 5">
    <name type="scientific">Pseudomonas sessilinigenes</name>
    <dbReference type="NCBI Taxonomy" id="658629"/>
    <lineage>
        <taxon>Bacteria</taxon>
        <taxon>Pseudomonadati</taxon>
        <taxon>Pseudomonadota</taxon>
        <taxon>Gammaproteobacteria</taxon>
        <taxon>Pseudomonadales</taxon>
        <taxon>Pseudomonadaceae</taxon>
        <taxon>Pseudomonas</taxon>
    </lineage>
</organism>